<keyword evidence="1" id="KW-1133">Transmembrane helix</keyword>
<dbReference type="AlphaFoldDB" id="A0A1X7PK58"/>
<dbReference type="RefSeq" id="WP_085466143.1">
    <property type="nucleotide sequence ID" value="NZ_FXBL01000004.1"/>
</dbReference>
<reference evidence="2 3" key="1">
    <citation type="submission" date="2017-04" db="EMBL/GenBank/DDBJ databases">
        <authorList>
            <person name="Afonso C.L."/>
            <person name="Miller P.J."/>
            <person name="Scott M.A."/>
            <person name="Spackman E."/>
            <person name="Goraichik I."/>
            <person name="Dimitrov K.M."/>
            <person name="Suarez D.L."/>
            <person name="Swayne D.E."/>
        </authorList>
    </citation>
    <scope>NUCLEOTIDE SEQUENCE [LARGE SCALE GENOMIC DNA]</scope>
    <source>
        <strain evidence="2 3">B5P</strain>
    </source>
</reference>
<feature type="transmembrane region" description="Helical" evidence="1">
    <location>
        <begin position="12"/>
        <end position="32"/>
    </location>
</feature>
<proteinExistence type="predicted"/>
<sequence length="371" mass="41245">MLRILWRVVRSVLILLAVVVAIPVLGLAYGWLSTDAPQRGSIVTRSPEVAAVSQRLATEIAGYKRPEESTFLTYPEWSIVYSAREYADFVQDHNPADFPYLAHVGRFWKDYAAMIRASADYPFNFQNHLMLMVIGTSHTIEHVIQFVYENTVGRLSWSFGHAIGEDAVLAGIAADYADFLDQTPWYRFPYAERRRELNALPAAPGWAAVRSWERKIGYGFALTIKQAYADLIASGLSATSDPAFLDIHVWAQGPVAEAIEGEPDTTLEHDLGADGAVFVTRRYQVFTDMIPRLIERGVSFVEIGGNDDILVTVLSNEDIDAPDGASTLFSYQLPTDPTTIRTGLSVPVGDLHETIQDLVNAGARLEHVYDY</sequence>
<dbReference type="OrthoDB" id="7550695at2"/>
<name>A0A1X7PK58_9HYPH</name>
<dbReference type="EMBL" id="FXBL01000004">
    <property type="protein sequence ID" value="SMH51502.1"/>
    <property type="molecule type" value="Genomic_DNA"/>
</dbReference>
<keyword evidence="3" id="KW-1185">Reference proteome</keyword>
<protein>
    <submittedName>
        <fullName evidence="2">Uncharacterized protein</fullName>
    </submittedName>
</protein>
<evidence type="ECO:0000313" key="2">
    <source>
        <dbReference type="EMBL" id="SMH51502.1"/>
    </source>
</evidence>
<gene>
    <name evidence="2" type="ORF">SAMN02982922_4454</name>
</gene>
<accession>A0A1X7PK58</accession>
<dbReference type="Proteomes" id="UP000193083">
    <property type="component" value="Unassembled WGS sequence"/>
</dbReference>
<evidence type="ECO:0000313" key="3">
    <source>
        <dbReference type="Proteomes" id="UP000193083"/>
    </source>
</evidence>
<keyword evidence="1" id="KW-0812">Transmembrane</keyword>
<evidence type="ECO:0000256" key="1">
    <source>
        <dbReference type="SAM" id="Phobius"/>
    </source>
</evidence>
<keyword evidence="1" id="KW-0472">Membrane</keyword>
<organism evidence="2 3">
    <name type="scientific">Mesorhizobium australicum</name>
    <dbReference type="NCBI Taxonomy" id="536018"/>
    <lineage>
        <taxon>Bacteria</taxon>
        <taxon>Pseudomonadati</taxon>
        <taxon>Pseudomonadota</taxon>
        <taxon>Alphaproteobacteria</taxon>
        <taxon>Hyphomicrobiales</taxon>
        <taxon>Phyllobacteriaceae</taxon>
        <taxon>Mesorhizobium</taxon>
    </lineage>
</organism>